<gene>
    <name evidence="8" type="primary">pus10</name>
    <name evidence="11" type="ORF">IG193_05820</name>
</gene>
<dbReference type="EC" id="5.4.99.25" evidence="8"/>
<dbReference type="RefSeq" id="WP_192818257.1">
    <property type="nucleotide sequence ID" value="NZ_CP062310.1"/>
</dbReference>
<dbReference type="InterPro" id="IPR039894">
    <property type="entry name" value="Pus10-like"/>
</dbReference>
<keyword evidence="5 8" id="KW-0413">Isomerase</keyword>
<name>A0A7L9FHN4_9CREN</name>
<comment type="function">
    <text evidence="7 8">Responsible for synthesis of pseudouridine from uracil-54 and uracil-55 in the psi GC loop of transfer RNAs.</text>
</comment>
<feature type="domain" description="Pus10 THUMP" evidence="10">
    <location>
        <begin position="104"/>
        <end position="180"/>
    </location>
</feature>
<dbReference type="PANTHER" id="PTHR21568">
    <property type="entry name" value="TRNA PSEUDOURIDINE SYNTHASE PUS10"/>
    <property type="match status" value="1"/>
</dbReference>
<protein>
    <recommendedName>
        <fullName evidence="8">tRNA pseudouridine synthase Pus10</fullName>
        <ecNumber evidence="8">5.4.99.25</ecNumber>
    </recommendedName>
    <alternativeName>
        <fullName evidence="8">tRNA pseudouridine 54/55 synthase</fullName>
        <shortName evidence="8">Psi54/55 synthase</shortName>
    </alternativeName>
</protein>
<evidence type="ECO:0000256" key="6">
    <source>
        <dbReference type="ARBA" id="ARBA00050950"/>
    </source>
</evidence>
<dbReference type="GO" id="GO:0000049">
    <property type="term" value="F:tRNA binding"/>
    <property type="evidence" value="ECO:0007669"/>
    <property type="project" value="InterPro"/>
</dbReference>
<evidence type="ECO:0000259" key="10">
    <source>
        <dbReference type="Pfam" id="PF22023"/>
    </source>
</evidence>
<evidence type="ECO:0000256" key="1">
    <source>
        <dbReference type="ARBA" id="ARBA00000385"/>
    </source>
</evidence>
<dbReference type="InterPro" id="IPR020103">
    <property type="entry name" value="PsdUridine_synth_cat_dom_sf"/>
</dbReference>
<dbReference type="InterPro" id="IPR055174">
    <property type="entry name" value="Pus10_THUMP_arc"/>
</dbReference>
<feature type="domain" description="Pus10-like C-terminal" evidence="9">
    <location>
        <begin position="194"/>
        <end position="425"/>
    </location>
</feature>
<dbReference type="Pfam" id="PF21238">
    <property type="entry name" value="Pus10_C"/>
    <property type="match status" value="1"/>
</dbReference>
<evidence type="ECO:0000259" key="9">
    <source>
        <dbReference type="Pfam" id="PF21238"/>
    </source>
</evidence>
<dbReference type="EMBL" id="CP062310">
    <property type="protein sequence ID" value="QOJ78285.1"/>
    <property type="molecule type" value="Genomic_DNA"/>
</dbReference>
<keyword evidence="4 8" id="KW-0694">RNA-binding</keyword>
<evidence type="ECO:0000313" key="11">
    <source>
        <dbReference type="EMBL" id="QOJ78285.1"/>
    </source>
</evidence>
<evidence type="ECO:0000256" key="8">
    <source>
        <dbReference type="HAMAP-Rule" id="MF_01893"/>
    </source>
</evidence>
<evidence type="ECO:0000313" key="12">
    <source>
        <dbReference type="Proteomes" id="UP000594121"/>
    </source>
</evidence>
<evidence type="ECO:0000256" key="2">
    <source>
        <dbReference type="ARBA" id="ARBA00009652"/>
    </source>
</evidence>
<reference evidence="11 12" key="1">
    <citation type="submission" date="2020-10" db="EMBL/GenBank/DDBJ databases">
        <title>Thermofilum lucidum 3507LT sp. nov. a novel member of Thermofilaceae family isolated from Chile hot spring, and proposal of description order Thermofilales.</title>
        <authorList>
            <person name="Zayulina K.S."/>
            <person name="Elcheninov A.G."/>
            <person name="Toshchakov S.V."/>
            <person name="Kublanov I.V."/>
        </authorList>
    </citation>
    <scope>NUCLEOTIDE SEQUENCE [LARGE SCALE GENOMIC DNA]</scope>
    <source>
        <strain evidence="11 12">3507LT</strain>
    </source>
</reference>
<dbReference type="KEGG" id="thel:IG193_05820"/>
<evidence type="ECO:0000256" key="3">
    <source>
        <dbReference type="ARBA" id="ARBA00022694"/>
    </source>
</evidence>
<dbReference type="InterPro" id="IPR005912">
    <property type="entry name" value="Pus10"/>
</dbReference>
<evidence type="ECO:0000256" key="4">
    <source>
        <dbReference type="ARBA" id="ARBA00022884"/>
    </source>
</evidence>
<keyword evidence="12" id="KW-1185">Reference proteome</keyword>
<evidence type="ECO:0000256" key="5">
    <source>
        <dbReference type="ARBA" id="ARBA00023235"/>
    </source>
</evidence>
<comment type="catalytic activity">
    <reaction evidence="6 8">
        <text>uridine(54) in tRNA = pseudouridine(54) in tRNA</text>
        <dbReference type="Rhea" id="RHEA:57876"/>
        <dbReference type="Rhea" id="RHEA-COMP:10193"/>
        <dbReference type="Rhea" id="RHEA-COMP:14141"/>
        <dbReference type="ChEBI" id="CHEBI:65314"/>
        <dbReference type="ChEBI" id="CHEBI:65315"/>
    </reaction>
</comment>
<dbReference type="InterPro" id="IPR048741">
    <property type="entry name" value="Pus10-like_C"/>
</dbReference>
<comment type="catalytic activity">
    <reaction evidence="1 8">
        <text>uridine(55) in tRNA = pseudouridine(55) in tRNA</text>
        <dbReference type="Rhea" id="RHEA:42532"/>
        <dbReference type="Rhea" id="RHEA-COMP:10101"/>
        <dbReference type="Rhea" id="RHEA-COMP:10102"/>
        <dbReference type="ChEBI" id="CHEBI:65314"/>
        <dbReference type="ChEBI" id="CHEBI:65315"/>
        <dbReference type="EC" id="5.4.99.25"/>
    </reaction>
</comment>
<dbReference type="NCBIfam" id="TIGR01213">
    <property type="entry name" value="pseudo_Pus10arc"/>
    <property type="match status" value="1"/>
</dbReference>
<feature type="active site" description="Nucleophile" evidence="8">
    <location>
        <position position="250"/>
    </location>
</feature>
<keyword evidence="3 8" id="KW-0819">tRNA processing</keyword>
<evidence type="ECO:0000256" key="7">
    <source>
        <dbReference type="ARBA" id="ARBA00058132"/>
    </source>
</evidence>
<feature type="binding site" evidence="8">
    <location>
        <position position="318"/>
    </location>
    <ligand>
        <name>substrate</name>
    </ligand>
</feature>
<dbReference type="Pfam" id="PF22023">
    <property type="entry name" value="Pus10_THUMP_arc"/>
    <property type="match status" value="1"/>
</dbReference>
<dbReference type="PANTHER" id="PTHR21568:SF0">
    <property type="entry name" value="TRNA PSEUDOURIDINE SYNTHASE PUS10"/>
    <property type="match status" value="1"/>
</dbReference>
<proteinExistence type="inferred from homology"/>
<dbReference type="Gene3D" id="3.30.70.2510">
    <property type="match status" value="1"/>
</dbReference>
<dbReference type="SUPFAM" id="SSF55120">
    <property type="entry name" value="Pseudouridine synthase"/>
    <property type="match status" value="1"/>
</dbReference>
<accession>A0A7L9FHN4</accession>
<sequence length="425" mass="48350">MIVEKARQILENGYSLCDSCLGRLFGLRGHGVSNAERGRSIKTLLFLEAYRSSPREFDERLLRALAESGFEPARSVLASLSLEVPPVSKCYICGGISSRYEELALRILEATSEYEFSTFQLGVRLPYQMVKREEDIWRLFELKDAESLKNEVSREVGKIFSKISGKVYGAEKSEVLIIIDIGNGRVEVHPRPVFICGRYRKLVRGLPQNPWPYTDDRIKFKTSIEELVSRPAITLFEAFGAKFHAGGREDIDVRTLGRGRPFVLEIKRPKKRSIDLAELEKKINMEARGLIEVHGLSYCDRDSIKKLKGLAEVARKVYRALVTFSTPITEEDISKLNTVFNVAVVEQRTPFRVLHRRVDKLRRKVVYRVEAKRVSEREVELVIEAQGGFYIKEFIHGDQGRTNPSIAGVLGKSVENIELDVLDVD</sequence>
<dbReference type="InParanoid" id="A0A7L9FHN4"/>
<dbReference type="FunFam" id="3.30.70.2510:FF:000001">
    <property type="entry name" value="tRNA pseudouridine synthase Pus10"/>
    <property type="match status" value="1"/>
</dbReference>
<dbReference type="GO" id="GO:0160148">
    <property type="term" value="F:tRNA pseudouridine(55) synthase activity"/>
    <property type="evidence" value="ECO:0007669"/>
    <property type="project" value="UniProtKB-EC"/>
</dbReference>
<dbReference type="GO" id="GO:0031119">
    <property type="term" value="P:tRNA pseudouridine synthesis"/>
    <property type="evidence" value="ECO:0007669"/>
    <property type="project" value="UniProtKB-UniRule"/>
</dbReference>
<dbReference type="AlphaFoldDB" id="A0A7L9FHN4"/>
<dbReference type="Gene3D" id="3.30.70.3190">
    <property type="match status" value="1"/>
</dbReference>
<feature type="binding site" evidence="8">
    <location>
        <position position="390"/>
    </location>
    <ligand>
        <name>substrate</name>
    </ligand>
</feature>
<dbReference type="Proteomes" id="UP000594121">
    <property type="component" value="Chromosome"/>
</dbReference>
<dbReference type="HAMAP" id="MF_01893">
    <property type="entry name" value="Pus10_arch"/>
    <property type="match status" value="1"/>
</dbReference>
<dbReference type="GeneID" id="59149394"/>
<dbReference type="FunFam" id="3.30.70.3190:FF:000001">
    <property type="entry name" value="tRNA pseudouridine synthase Pus10"/>
    <property type="match status" value="1"/>
</dbReference>
<organism evidence="11 12">
    <name type="scientific">Infirmifilum lucidum</name>
    <dbReference type="NCBI Taxonomy" id="2776706"/>
    <lineage>
        <taxon>Archaea</taxon>
        <taxon>Thermoproteota</taxon>
        <taxon>Thermoprotei</taxon>
        <taxon>Thermofilales</taxon>
        <taxon>Thermofilaceae</taxon>
        <taxon>Infirmifilum</taxon>
    </lineage>
</organism>
<comment type="similarity">
    <text evidence="2 8">Belongs to the pseudouridine synthase Pus10 family.</text>
</comment>